<evidence type="ECO:0000313" key="9">
    <source>
        <dbReference type="Proteomes" id="UP000319449"/>
    </source>
</evidence>
<evidence type="ECO:0000256" key="2">
    <source>
        <dbReference type="ARBA" id="ARBA00022475"/>
    </source>
</evidence>
<comment type="caution">
    <text evidence="8">The sequence shown here is derived from an EMBL/GenBank/DDBJ whole genome shotgun (WGS) entry which is preliminary data.</text>
</comment>
<dbReference type="EMBL" id="VLLN01000009">
    <property type="protein sequence ID" value="TWJ19450.1"/>
    <property type="molecule type" value="Genomic_DNA"/>
</dbReference>
<comment type="subcellular location">
    <subcellularLocation>
        <location evidence="7">Cell membrane</location>
        <topology evidence="7">Multi-pass membrane protein</topology>
    </subcellularLocation>
</comment>
<comment type="pathway">
    <text evidence="7">Protein modification; lipoprotein biosynthesis (diacylglyceryl transfer).</text>
</comment>
<dbReference type="AlphaFoldDB" id="A0A562VNH3"/>
<protein>
    <recommendedName>
        <fullName evidence="7">Phosphatidylglycerol--prolipoprotein diacylglyceryl transferase</fullName>
        <ecNumber evidence="7">2.5.1.145</ecNumber>
    </recommendedName>
</protein>
<evidence type="ECO:0000256" key="7">
    <source>
        <dbReference type="HAMAP-Rule" id="MF_01147"/>
    </source>
</evidence>
<dbReference type="OrthoDB" id="871140at2"/>
<keyword evidence="3 7" id="KW-0808">Transferase</keyword>
<feature type="binding site" evidence="7">
    <location>
        <position position="138"/>
    </location>
    <ligand>
        <name>a 1,2-diacyl-sn-glycero-3-phospho-(1'-sn-glycerol)</name>
        <dbReference type="ChEBI" id="CHEBI:64716"/>
    </ligand>
</feature>
<dbReference type="GO" id="GO:0005886">
    <property type="term" value="C:plasma membrane"/>
    <property type="evidence" value="ECO:0007669"/>
    <property type="project" value="UniProtKB-SubCell"/>
</dbReference>
<keyword evidence="8" id="KW-0449">Lipoprotein</keyword>
<dbReference type="UniPathway" id="UPA00664"/>
<feature type="transmembrane region" description="Helical" evidence="7">
    <location>
        <begin position="198"/>
        <end position="215"/>
    </location>
</feature>
<keyword evidence="6 7" id="KW-0472">Membrane</keyword>
<dbReference type="RefSeq" id="WP_145021626.1">
    <property type="nucleotide sequence ID" value="NZ_VLLN01000009.1"/>
</dbReference>
<evidence type="ECO:0000256" key="6">
    <source>
        <dbReference type="ARBA" id="ARBA00023136"/>
    </source>
</evidence>
<dbReference type="Pfam" id="PF01790">
    <property type="entry name" value="LGT"/>
    <property type="match status" value="1"/>
</dbReference>
<feature type="transmembrane region" description="Helical" evidence="7">
    <location>
        <begin position="227"/>
        <end position="251"/>
    </location>
</feature>
<dbReference type="HAMAP" id="MF_01147">
    <property type="entry name" value="Lgt"/>
    <property type="match status" value="1"/>
</dbReference>
<feature type="transmembrane region" description="Helical" evidence="7">
    <location>
        <begin position="95"/>
        <end position="112"/>
    </location>
</feature>
<accession>A0A562VNH3</accession>
<dbReference type="GO" id="GO:0008961">
    <property type="term" value="F:phosphatidylglycerol-prolipoprotein diacylglyceryl transferase activity"/>
    <property type="evidence" value="ECO:0007669"/>
    <property type="project" value="UniProtKB-UniRule"/>
</dbReference>
<dbReference type="GO" id="GO:0042158">
    <property type="term" value="P:lipoprotein biosynthetic process"/>
    <property type="evidence" value="ECO:0007669"/>
    <property type="project" value="UniProtKB-UniRule"/>
</dbReference>
<organism evidence="8 9">
    <name type="scientific">Geobacter argillaceus</name>
    <dbReference type="NCBI Taxonomy" id="345631"/>
    <lineage>
        <taxon>Bacteria</taxon>
        <taxon>Pseudomonadati</taxon>
        <taxon>Thermodesulfobacteriota</taxon>
        <taxon>Desulfuromonadia</taxon>
        <taxon>Geobacterales</taxon>
        <taxon>Geobacteraceae</taxon>
        <taxon>Geobacter</taxon>
    </lineage>
</organism>
<evidence type="ECO:0000256" key="5">
    <source>
        <dbReference type="ARBA" id="ARBA00022989"/>
    </source>
</evidence>
<name>A0A562VNH3_9BACT</name>
<feature type="transmembrane region" description="Helical" evidence="7">
    <location>
        <begin position="52"/>
        <end position="75"/>
    </location>
</feature>
<dbReference type="PROSITE" id="PS01311">
    <property type="entry name" value="LGT"/>
    <property type="match status" value="1"/>
</dbReference>
<keyword evidence="2 7" id="KW-1003">Cell membrane</keyword>
<evidence type="ECO:0000256" key="1">
    <source>
        <dbReference type="ARBA" id="ARBA00007150"/>
    </source>
</evidence>
<dbReference type="Proteomes" id="UP000319449">
    <property type="component" value="Unassembled WGS sequence"/>
</dbReference>
<gene>
    <name evidence="7" type="primary">lgt</name>
    <name evidence="8" type="ORF">JN12_01866</name>
</gene>
<comment type="catalytic activity">
    <reaction evidence="7">
        <text>L-cysteinyl-[prolipoprotein] + a 1,2-diacyl-sn-glycero-3-phospho-(1'-sn-glycerol) = an S-1,2-diacyl-sn-glyceryl-L-cysteinyl-[prolipoprotein] + sn-glycerol 1-phosphate + H(+)</text>
        <dbReference type="Rhea" id="RHEA:56712"/>
        <dbReference type="Rhea" id="RHEA-COMP:14679"/>
        <dbReference type="Rhea" id="RHEA-COMP:14680"/>
        <dbReference type="ChEBI" id="CHEBI:15378"/>
        <dbReference type="ChEBI" id="CHEBI:29950"/>
        <dbReference type="ChEBI" id="CHEBI:57685"/>
        <dbReference type="ChEBI" id="CHEBI:64716"/>
        <dbReference type="ChEBI" id="CHEBI:140658"/>
        <dbReference type="EC" id="2.5.1.145"/>
    </reaction>
</comment>
<evidence type="ECO:0000256" key="4">
    <source>
        <dbReference type="ARBA" id="ARBA00022692"/>
    </source>
</evidence>
<dbReference type="EC" id="2.5.1.145" evidence="7"/>
<sequence>MTFPTIDPVFLRLGPLEFRWYGLMYILGFAAAYFLIRDAARRKQLPLTKDDVADLVFSVALGIVLGGRFGYILFYNLSYYLSHPLKLFAVWEGGMSFHGGLIGGIIAGYLFGRKKGLGFWQLADLSFLPAPIGLGLGRIGNFINGELFGRTTDMPWGIVFPGGGPLSRHPSQLYEAFLEGVVLFAVLRTISGRRHPDGAIFWTFIAGYGLFRFVVENFREPDQQIGFIASVATMGQLLSLPMLVVGGIMLWRLYRGQRPR</sequence>
<feature type="transmembrane region" description="Helical" evidence="7">
    <location>
        <begin position="20"/>
        <end position="40"/>
    </location>
</feature>
<keyword evidence="9" id="KW-1185">Reference proteome</keyword>
<evidence type="ECO:0000256" key="3">
    <source>
        <dbReference type="ARBA" id="ARBA00022679"/>
    </source>
</evidence>
<dbReference type="PANTHER" id="PTHR30589">
    <property type="entry name" value="PROLIPOPROTEIN DIACYLGLYCERYL TRANSFERASE"/>
    <property type="match status" value="1"/>
</dbReference>
<keyword evidence="5 7" id="KW-1133">Transmembrane helix</keyword>
<proteinExistence type="inferred from homology"/>
<keyword evidence="4 7" id="KW-0812">Transmembrane</keyword>
<dbReference type="PANTHER" id="PTHR30589:SF0">
    <property type="entry name" value="PHOSPHATIDYLGLYCEROL--PROLIPOPROTEIN DIACYLGLYCERYL TRANSFERASE"/>
    <property type="match status" value="1"/>
</dbReference>
<dbReference type="NCBIfam" id="TIGR00544">
    <property type="entry name" value="lgt"/>
    <property type="match status" value="1"/>
</dbReference>
<evidence type="ECO:0000313" key="8">
    <source>
        <dbReference type="EMBL" id="TWJ19450.1"/>
    </source>
</evidence>
<reference evidence="8 9" key="1">
    <citation type="submission" date="2019-07" db="EMBL/GenBank/DDBJ databases">
        <title>Genomic Encyclopedia of Archaeal and Bacterial Type Strains, Phase II (KMG-II): from individual species to whole genera.</title>
        <authorList>
            <person name="Goeker M."/>
        </authorList>
    </citation>
    <scope>NUCLEOTIDE SEQUENCE [LARGE SCALE GENOMIC DNA]</scope>
    <source>
        <strain evidence="8 9">ATCC BAA-1139</strain>
    </source>
</reference>
<dbReference type="InterPro" id="IPR001640">
    <property type="entry name" value="Lgt"/>
</dbReference>
<comment type="function">
    <text evidence="7">Catalyzes the transfer of the diacylglyceryl group from phosphatidylglycerol to the sulfhydryl group of the N-terminal cysteine of a prolipoprotein, the first step in the formation of mature lipoproteins.</text>
</comment>
<comment type="similarity">
    <text evidence="1 7">Belongs to the Lgt family.</text>
</comment>